<reference evidence="2 3" key="1">
    <citation type="submission" date="2014-08" db="EMBL/GenBank/DDBJ databases">
        <title>Genomic and Phenotypic Diversity of Colwellia psychrerythraea strains from Disparate Marine Basins.</title>
        <authorList>
            <person name="Techtmann S.M."/>
            <person name="Stelling S.C."/>
            <person name="Utturkar S.M."/>
            <person name="Alshibli N."/>
            <person name="Harris A."/>
            <person name="Brown S.D."/>
            <person name="Hazen T.C."/>
        </authorList>
    </citation>
    <scope>NUCLEOTIDE SEQUENCE [LARGE SCALE GENOMIC DNA]</scope>
    <source>
        <strain evidence="2 3">GAB14E</strain>
    </source>
</reference>
<proteinExistence type="predicted"/>
<feature type="transmembrane region" description="Helical" evidence="1">
    <location>
        <begin position="34"/>
        <end position="54"/>
    </location>
</feature>
<keyword evidence="1" id="KW-0812">Transmembrane</keyword>
<dbReference type="OrthoDB" id="6291525at2"/>
<gene>
    <name evidence="2" type="ORF">GAB14E_2533</name>
</gene>
<accession>A0A099KWE9</accession>
<sequence>MNTKAKTKTKINSNFITKTITNAKTKVKSEANMSLALMLVIMVVMILTTLPITANAHVLKETSARITLRDGQVEVRIFTDFKGWQTRLQNNQAWLLGDIKQIMPLGLTTKGTKDFVARLLNEETSLMINNQLFPLTLQTISVPPNSTDHHGYTELVLTAKHAFSLVEQVTILFPKSLGAVHASFVKPKYQLVTAGSTAQVSF</sequence>
<protein>
    <submittedName>
        <fullName evidence="2">Uncharacterized protein</fullName>
    </submittedName>
</protein>
<dbReference type="AlphaFoldDB" id="A0A099KWE9"/>
<evidence type="ECO:0000256" key="1">
    <source>
        <dbReference type="SAM" id="Phobius"/>
    </source>
</evidence>
<keyword evidence="1" id="KW-0472">Membrane</keyword>
<organism evidence="2 3">
    <name type="scientific">Colwellia psychrerythraea</name>
    <name type="common">Vibrio psychroerythus</name>
    <dbReference type="NCBI Taxonomy" id="28229"/>
    <lineage>
        <taxon>Bacteria</taxon>
        <taxon>Pseudomonadati</taxon>
        <taxon>Pseudomonadota</taxon>
        <taxon>Gammaproteobacteria</taxon>
        <taxon>Alteromonadales</taxon>
        <taxon>Colwelliaceae</taxon>
        <taxon>Colwellia</taxon>
    </lineage>
</organism>
<dbReference type="EMBL" id="JQEC01000021">
    <property type="protein sequence ID" value="KGJ93978.1"/>
    <property type="molecule type" value="Genomic_DNA"/>
</dbReference>
<dbReference type="RefSeq" id="WP_052093656.1">
    <property type="nucleotide sequence ID" value="NZ_JQEC01000021.1"/>
</dbReference>
<dbReference type="Proteomes" id="UP000029868">
    <property type="component" value="Unassembled WGS sequence"/>
</dbReference>
<name>A0A099KWE9_COLPS</name>
<evidence type="ECO:0000313" key="2">
    <source>
        <dbReference type="EMBL" id="KGJ93978.1"/>
    </source>
</evidence>
<dbReference type="PATRIC" id="fig|28229.3.peg.2156"/>
<comment type="caution">
    <text evidence="2">The sequence shown here is derived from an EMBL/GenBank/DDBJ whole genome shotgun (WGS) entry which is preliminary data.</text>
</comment>
<keyword evidence="1" id="KW-1133">Transmembrane helix</keyword>
<evidence type="ECO:0000313" key="3">
    <source>
        <dbReference type="Proteomes" id="UP000029868"/>
    </source>
</evidence>